<dbReference type="CDD" id="cd19357">
    <property type="entry name" value="TenA_E_At3g16990-like"/>
    <property type="match status" value="1"/>
</dbReference>
<keyword evidence="7" id="KW-1185">Reference proteome</keyword>
<dbReference type="EMBL" id="CP035758">
    <property type="protein sequence ID" value="QBD83719.1"/>
    <property type="molecule type" value="Genomic_DNA"/>
</dbReference>
<accession>A0A4P6K5Z0</accession>
<evidence type="ECO:0000313" key="7">
    <source>
        <dbReference type="Proteomes" id="UP000290365"/>
    </source>
</evidence>
<feature type="binding site" evidence="4">
    <location>
        <position position="79"/>
    </location>
    <ligand>
        <name>substrate</name>
    </ligand>
</feature>
<dbReference type="UniPathway" id="UPA00060"/>
<dbReference type="Gene3D" id="1.20.910.10">
    <property type="entry name" value="Heme oxygenase-like"/>
    <property type="match status" value="1"/>
</dbReference>
<keyword evidence="2" id="KW-0784">Thiamine biosynthesis</keyword>
<evidence type="ECO:0000256" key="3">
    <source>
        <dbReference type="PIRSR" id="PIRSR003170-1"/>
    </source>
</evidence>
<feature type="binding site" evidence="4">
    <location>
        <position position="128"/>
    </location>
    <ligand>
        <name>substrate</name>
    </ligand>
</feature>
<feature type="active site" description="Proton donor" evidence="3">
    <location>
        <position position="192"/>
    </location>
</feature>
<dbReference type="InterPro" id="IPR016084">
    <property type="entry name" value="Haem_Oase-like_multi-hlx"/>
</dbReference>
<dbReference type="Proteomes" id="UP000290365">
    <property type="component" value="Chromosome"/>
</dbReference>
<proteinExistence type="inferred from homology"/>
<evidence type="ECO:0000256" key="4">
    <source>
        <dbReference type="PIRSR" id="PIRSR003170-2"/>
    </source>
</evidence>
<feature type="binding site" evidence="4">
    <location>
        <position position="43"/>
    </location>
    <ligand>
        <name>substrate</name>
    </ligand>
</feature>
<name>A0A4P6K5Z0_KTERU</name>
<comment type="catalytic activity">
    <reaction evidence="2">
        <text>4-amino-5-aminomethyl-2-methylpyrimidine + H2O = 4-amino-5-hydroxymethyl-2-methylpyrimidine + NH4(+)</text>
        <dbReference type="Rhea" id="RHEA:31799"/>
        <dbReference type="ChEBI" id="CHEBI:15377"/>
        <dbReference type="ChEBI" id="CHEBI:16892"/>
        <dbReference type="ChEBI" id="CHEBI:28938"/>
        <dbReference type="ChEBI" id="CHEBI:63416"/>
        <dbReference type="EC" id="3.5.99.2"/>
    </reaction>
</comment>
<dbReference type="InterPro" id="IPR026285">
    <property type="entry name" value="TenA_E"/>
</dbReference>
<evidence type="ECO:0000259" key="5">
    <source>
        <dbReference type="Pfam" id="PF03070"/>
    </source>
</evidence>
<dbReference type="EC" id="3.5.99.2" evidence="2"/>
<protein>
    <recommendedName>
        <fullName evidence="2">Aminopyrimidine aminohydrolase</fullName>
        <ecNumber evidence="2">3.5.99.2</ecNumber>
    </recommendedName>
</protein>
<gene>
    <name evidence="6" type="ORF">EPA93_38925</name>
</gene>
<feature type="domain" description="Thiaminase-2/PQQC" evidence="5">
    <location>
        <begin position="9"/>
        <end position="201"/>
    </location>
</feature>
<sequence>MQPLQLIERHAAEWHAATHHSFLQAVSNGSLAPQAFSAWLVQDYHFAQGELAFQARLLAQAPRSDQALIINGLIAMNAELSWFESKADEFQLSLHDPALPVTVAYGEFMHGLEHAAYPVALMSMWAIEYAYLEAWKTALPGSPKYREFVERWTNPAFQTFVGELEQAAAAALSSFEADKEVDAAFLDIARLEREFWDMAWSQALH</sequence>
<dbReference type="Pfam" id="PF03070">
    <property type="entry name" value="TENA_THI-4"/>
    <property type="match status" value="1"/>
</dbReference>
<reference evidence="6 7" key="1">
    <citation type="submission" date="2019-01" db="EMBL/GenBank/DDBJ databases">
        <title>Ktedonosporobacter rubrisoli SCAWS-G2.</title>
        <authorList>
            <person name="Huang Y."/>
            <person name="Yan B."/>
        </authorList>
    </citation>
    <scope>NUCLEOTIDE SEQUENCE [LARGE SCALE GENOMIC DNA]</scope>
    <source>
        <strain evidence="6 7">SCAWS-G2</strain>
    </source>
</reference>
<dbReference type="AlphaFoldDB" id="A0A4P6K5Z0"/>
<dbReference type="PIRSF" id="PIRSF003170">
    <property type="entry name" value="Pet18p"/>
    <property type="match status" value="1"/>
</dbReference>
<dbReference type="InterPro" id="IPR050967">
    <property type="entry name" value="Thiamine_Salvage_TenA"/>
</dbReference>
<dbReference type="GO" id="GO:0005829">
    <property type="term" value="C:cytosol"/>
    <property type="evidence" value="ECO:0007669"/>
    <property type="project" value="TreeGrafter"/>
</dbReference>
<evidence type="ECO:0000256" key="1">
    <source>
        <dbReference type="ARBA" id="ARBA00004948"/>
    </source>
</evidence>
<evidence type="ECO:0000313" key="6">
    <source>
        <dbReference type="EMBL" id="QBD83719.1"/>
    </source>
</evidence>
<dbReference type="PANTHER" id="PTHR43198:SF5">
    <property type="entry name" value="BIFUNCTIONAL TENA-E PROTEIN"/>
    <property type="match status" value="1"/>
</dbReference>
<dbReference type="InterPro" id="IPR004305">
    <property type="entry name" value="Thiaminase-2/PQQC"/>
</dbReference>
<comment type="catalytic activity">
    <reaction evidence="2">
        <text>thiamine + H2O = 5-(2-hydroxyethyl)-4-methylthiazole + 4-amino-5-hydroxymethyl-2-methylpyrimidine + H(+)</text>
        <dbReference type="Rhea" id="RHEA:17509"/>
        <dbReference type="ChEBI" id="CHEBI:15377"/>
        <dbReference type="ChEBI" id="CHEBI:15378"/>
        <dbReference type="ChEBI" id="CHEBI:16892"/>
        <dbReference type="ChEBI" id="CHEBI:17957"/>
        <dbReference type="ChEBI" id="CHEBI:18385"/>
        <dbReference type="EC" id="3.5.99.2"/>
    </reaction>
</comment>
<comment type="pathway">
    <text evidence="1 2">Cofactor biosynthesis; thiamine diphosphate biosynthesis.</text>
</comment>
<dbReference type="KEGG" id="kbs:EPA93_38925"/>
<evidence type="ECO:0000256" key="2">
    <source>
        <dbReference type="PIRNR" id="PIRNR003170"/>
    </source>
</evidence>
<dbReference type="OrthoDB" id="517083at2"/>
<dbReference type="GO" id="GO:0009229">
    <property type="term" value="P:thiamine diphosphate biosynthetic process"/>
    <property type="evidence" value="ECO:0007669"/>
    <property type="project" value="UniProtKB-UniPathway"/>
</dbReference>
<dbReference type="SUPFAM" id="SSF48613">
    <property type="entry name" value="Heme oxygenase-like"/>
    <property type="match status" value="1"/>
</dbReference>
<organism evidence="6 7">
    <name type="scientific">Ktedonosporobacter rubrisoli</name>
    <dbReference type="NCBI Taxonomy" id="2509675"/>
    <lineage>
        <taxon>Bacteria</taxon>
        <taxon>Bacillati</taxon>
        <taxon>Chloroflexota</taxon>
        <taxon>Ktedonobacteria</taxon>
        <taxon>Ktedonobacterales</taxon>
        <taxon>Ktedonosporobacteraceae</taxon>
        <taxon>Ktedonosporobacter</taxon>
    </lineage>
</organism>
<dbReference type="GO" id="GO:0009228">
    <property type="term" value="P:thiamine biosynthetic process"/>
    <property type="evidence" value="ECO:0007669"/>
    <property type="project" value="UniProtKB-KW"/>
</dbReference>
<keyword evidence="2" id="KW-0378">Hydrolase</keyword>
<comment type="function">
    <text evidence="2">Catalyzes an amino-pyrimidine hydrolysis reaction at the C5' of the pyrimidine moiety of thiamine compounds, a reaction that is part of a thiamine salvage pathway. Thus, catalyzes the conversion of 4-amino-5-aminomethyl-2-methylpyrimidine to 4-amino-5-hydroxymethyl-2-methylpyrimidine (HMP).</text>
</comment>
<comment type="similarity">
    <text evidence="2">Belongs to the TenA family.</text>
</comment>
<dbReference type="PANTHER" id="PTHR43198">
    <property type="entry name" value="BIFUNCTIONAL TH2 PROTEIN"/>
    <property type="match status" value="1"/>
</dbReference>
<dbReference type="GO" id="GO:0050334">
    <property type="term" value="F:thiaminase activity"/>
    <property type="evidence" value="ECO:0007669"/>
    <property type="project" value="UniProtKB-UniRule"/>
</dbReference>